<dbReference type="PANTHER" id="PTHR30024">
    <property type="entry name" value="ALIPHATIC SULFONATES-BINDING PROTEIN-RELATED"/>
    <property type="match status" value="1"/>
</dbReference>
<dbReference type="Pfam" id="PF09084">
    <property type="entry name" value="NMT1"/>
    <property type="match status" value="1"/>
</dbReference>
<evidence type="ECO:0000259" key="2">
    <source>
        <dbReference type="Pfam" id="PF09084"/>
    </source>
</evidence>
<organism evidence="3 4">
    <name type="scientific">Comamonas kerstersii</name>
    <dbReference type="NCBI Taxonomy" id="225992"/>
    <lineage>
        <taxon>Bacteria</taxon>
        <taxon>Pseudomonadati</taxon>
        <taxon>Pseudomonadota</taxon>
        <taxon>Betaproteobacteria</taxon>
        <taxon>Burkholderiales</taxon>
        <taxon>Comamonadaceae</taxon>
        <taxon>Comamonas</taxon>
    </lineage>
</organism>
<gene>
    <name evidence="3" type="ORF">AS359_05080</name>
</gene>
<name>A0A0W7Z951_9BURK</name>
<feature type="signal peptide" evidence="1">
    <location>
        <begin position="1"/>
        <end position="24"/>
    </location>
</feature>
<evidence type="ECO:0000256" key="1">
    <source>
        <dbReference type="SAM" id="SignalP"/>
    </source>
</evidence>
<sequence length="334" mass="36592">MYKRQFLTGSAALLAWYMAGSAQATSAAVDHKTKLVVADQSELIRHLLDASGERKTLPFQLELPNFAGGPAIFEAMRAGALDIAYVGDTPPIQARAAGVHLPIIATFSRELAQYRLLQHANAGVERLSDLRGKRVSYVEGSGRQVFLIEALNRAGLTLKDVQPVHLRVSELNDALRAKAVDVAVITEPHVSRLSKQIGARLVPDPQERQLLPSTSYLYARPEVLADPQKTQAIAQFLAAFVRAGNWSNANEAAWGEHYYRKFQRLDAQTTAAIQTSLSPLIFETAAEAQPLHQRLIDTLYAAGSLPQRLDAKDSFVTTFDSVVTATRRQAPAKN</sequence>
<protein>
    <submittedName>
        <fullName evidence="3">Taurine ABC transporter substrate-binding protein</fullName>
    </submittedName>
</protein>
<accession>A0A0W7Z951</accession>
<evidence type="ECO:0000313" key="4">
    <source>
        <dbReference type="Proteomes" id="UP000053300"/>
    </source>
</evidence>
<dbReference type="STRING" id="225992.B5M06_03530"/>
<proteinExistence type="predicted"/>
<keyword evidence="4" id="KW-1185">Reference proteome</keyword>
<dbReference type="RefSeq" id="WP_058879456.1">
    <property type="nucleotide sequence ID" value="NZ_JBPPQS010000005.1"/>
</dbReference>
<dbReference type="Gene3D" id="3.40.190.10">
    <property type="entry name" value="Periplasmic binding protein-like II"/>
    <property type="match status" value="2"/>
</dbReference>
<dbReference type="EMBL" id="LPXH01000001">
    <property type="protein sequence ID" value="KUF43727.1"/>
    <property type="molecule type" value="Genomic_DNA"/>
</dbReference>
<comment type="caution">
    <text evidence="3">The sequence shown here is derived from an EMBL/GenBank/DDBJ whole genome shotgun (WGS) entry which is preliminary data.</text>
</comment>
<keyword evidence="1" id="KW-0732">Signal</keyword>
<dbReference type="AlphaFoldDB" id="A0A0W7Z951"/>
<dbReference type="CDD" id="cd13558">
    <property type="entry name" value="PBP2_SsuA_like_2"/>
    <property type="match status" value="1"/>
</dbReference>
<evidence type="ECO:0000313" key="3">
    <source>
        <dbReference type="EMBL" id="KUF43727.1"/>
    </source>
</evidence>
<dbReference type="InterPro" id="IPR015168">
    <property type="entry name" value="SsuA/THI5"/>
</dbReference>
<dbReference type="Proteomes" id="UP000053300">
    <property type="component" value="Unassembled WGS sequence"/>
</dbReference>
<feature type="chain" id="PRO_5006939248" evidence="1">
    <location>
        <begin position="25"/>
        <end position="334"/>
    </location>
</feature>
<reference evidence="3 4" key="1">
    <citation type="submission" date="2015-12" db="EMBL/GenBank/DDBJ databases">
        <title>Complete genome sequence of a multi-drug resistant strain Acidovorax sp. 12322-1.</title>
        <authorList>
            <person name="Ming D."/>
            <person name="Wang M."/>
            <person name="Hu S."/>
            <person name="Zhou Y."/>
            <person name="Jiang T."/>
        </authorList>
    </citation>
    <scope>NUCLEOTIDE SEQUENCE [LARGE SCALE GENOMIC DNA]</scope>
    <source>
        <strain evidence="3 4">12322-1</strain>
    </source>
</reference>
<dbReference type="SUPFAM" id="SSF53850">
    <property type="entry name" value="Periplasmic binding protein-like II"/>
    <property type="match status" value="1"/>
</dbReference>
<feature type="domain" description="SsuA/THI5-like" evidence="2">
    <location>
        <begin position="74"/>
        <end position="209"/>
    </location>
</feature>